<proteinExistence type="predicted"/>
<dbReference type="EMBL" id="JAINUF010000005">
    <property type="protein sequence ID" value="KAJ8359424.1"/>
    <property type="molecule type" value="Genomic_DNA"/>
</dbReference>
<feature type="compositionally biased region" description="Polar residues" evidence="1">
    <location>
        <begin position="19"/>
        <end position="48"/>
    </location>
</feature>
<keyword evidence="3" id="KW-1185">Reference proteome</keyword>
<evidence type="ECO:0000313" key="3">
    <source>
        <dbReference type="Proteomes" id="UP001152622"/>
    </source>
</evidence>
<accession>A0A9Q1FIM5</accession>
<gene>
    <name evidence="2" type="ORF">SKAU_G00159490</name>
</gene>
<name>A0A9Q1FIM5_SYNKA</name>
<dbReference type="AlphaFoldDB" id="A0A9Q1FIM5"/>
<feature type="region of interest" description="Disordered" evidence="1">
    <location>
        <begin position="1"/>
        <end position="53"/>
    </location>
</feature>
<feature type="compositionally biased region" description="Basic and acidic residues" evidence="1">
    <location>
        <begin position="1"/>
        <end position="16"/>
    </location>
</feature>
<sequence>MGESGRAGREGREGRRWAHSTTPASTGVETSTASDSLRQVTPTDSYHGSSSSPPHLSPVFMHLWSPWYPSLGPQSAPVLQRHICLLIHFLVSQAIYRA</sequence>
<protein>
    <submittedName>
        <fullName evidence="2">Uncharacterized protein</fullName>
    </submittedName>
</protein>
<reference evidence="2" key="1">
    <citation type="journal article" date="2023" name="Science">
        <title>Genome structures resolve the early diversification of teleost fishes.</title>
        <authorList>
            <person name="Parey E."/>
            <person name="Louis A."/>
            <person name="Montfort J."/>
            <person name="Bouchez O."/>
            <person name="Roques C."/>
            <person name="Iampietro C."/>
            <person name="Lluch J."/>
            <person name="Castinel A."/>
            <person name="Donnadieu C."/>
            <person name="Desvignes T."/>
            <person name="Floi Bucao C."/>
            <person name="Jouanno E."/>
            <person name="Wen M."/>
            <person name="Mejri S."/>
            <person name="Dirks R."/>
            <person name="Jansen H."/>
            <person name="Henkel C."/>
            <person name="Chen W.J."/>
            <person name="Zahm M."/>
            <person name="Cabau C."/>
            <person name="Klopp C."/>
            <person name="Thompson A.W."/>
            <person name="Robinson-Rechavi M."/>
            <person name="Braasch I."/>
            <person name="Lecointre G."/>
            <person name="Bobe J."/>
            <person name="Postlethwait J.H."/>
            <person name="Berthelot C."/>
            <person name="Roest Crollius H."/>
            <person name="Guiguen Y."/>
        </authorList>
    </citation>
    <scope>NUCLEOTIDE SEQUENCE</scope>
    <source>
        <strain evidence="2">WJC10195</strain>
    </source>
</reference>
<evidence type="ECO:0000256" key="1">
    <source>
        <dbReference type="SAM" id="MobiDB-lite"/>
    </source>
</evidence>
<comment type="caution">
    <text evidence="2">The sequence shown here is derived from an EMBL/GenBank/DDBJ whole genome shotgun (WGS) entry which is preliminary data.</text>
</comment>
<evidence type="ECO:0000313" key="2">
    <source>
        <dbReference type="EMBL" id="KAJ8359424.1"/>
    </source>
</evidence>
<dbReference type="Proteomes" id="UP001152622">
    <property type="component" value="Chromosome 5"/>
</dbReference>
<organism evidence="2 3">
    <name type="scientific">Synaphobranchus kaupii</name>
    <name type="common">Kaup's arrowtooth eel</name>
    <dbReference type="NCBI Taxonomy" id="118154"/>
    <lineage>
        <taxon>Eukaryota</taxon>
        <taxon>Metazoa</taxon>
        <taxon>Chordata</taxon>
        <taxon>Craniata</taxon>
        <taxon>Vertebrata</taxon>
        <taxon>Euteleostomi</taxon>
        <taxon>Actinopterygii</taxon>
        <taxon>Neopterygii</taxon>
        <taxon>Teleostei</taxon>
        <taxon>Anguilliformes</taxon>
        <taxon>Synaphobranchidae</taxon>
        <taxon>Synaphobranchus</taxon>
    </lineage>
</organism>